<sequence length="167" mass="18618">MRMGSEKTWYDVLRDVSVIFDVYGSRSGEGTSLPRPLTSTDLTGLPSEGSRLMRVAYQSDIGKSLSDQAFALPGKVVEISHKDVFGTALRFFLSDLIKLLEVKSIVYVLQHLLMACFLSLLSVDDATIYAQPYFHIVIVDRWYSARDGVELLRCNPPHQVFGVVAGE</sequence>
<reference evidence="1" key="1">
    <citation type="journal article" date="2022" name="Int. J. Mol. Sci.">
        <title>Draft Genome of Tanacetum Coccineum: Genomic Comparison of Closely Related Tanacetum-Family Plants.</title>
        <authorList>
            <person name="Yamashiro T."/>
            <person name="Shiraishi A."/>
            <person name="Nakayama K."/>
            <person name="Satake H."/>
        </authorList>
    </citation>
    <scope>NUCLEOTIDE SEQUENCE</scope>
</reference>
<reference evidence="1" key="2">
    <citation type="submission" date="2022-01" db="EMBL/GenBank/DDBJ databases">
        <authorList>
            <person name="Yamashiro T."/>
            <person name="Shiraishi A."/>
            <person name="Satake H."/>
            <person name="Nakayama K."/>
        </authorList>
    </citation>
    <scope>NUCLEOTIDE SEQUENCE</scope>
</reference>
<evidence type="ECO:0000313" key="2">
    <source>
        <dbReference type="Proteomes" id="UP001151760"/>
    </source>
</evidence>
<dbReference type="EMBL" id="BQNB010016580">
    <property type="protein sequence ID" value="GJT53362.1"/>
    <property type="molecule type" value="Genomic_DNA"/>
</dbReference>
<keyword evidence="2" id="KW-1185">Reference proteome</keyword>
<protein>
    <submittedName>
        <fullName evidence="1">Uncharacterized protein</fullName>
    </submittedName>
</protein>
<gene>
    <name evidence="1" type="ORF">Tco_0988416</name>
</gene>
<evidence type="ECO:0000313" key="1">
    <source>
        <dbReference type="EMBL" id="GJT53362.1"/>
    </source>
</evidence>
<name>A0ABQ5ERG5_9ASTR</name>
<proteinExistence type="predicted"/>
<dbReference type="Proteomes" id="UP001151760">
    <property type="component" value="Unassembled WGS sequence"/>
</dbReference>
<organism evidence="1 2">
    <name type="scientific">Tanacetum coccineum</name>
    <dbReference type="NCBI Taxonomy" id="301880"/>
    <lineage>
        <taxon>Eukaryota</taxon>
        <taxon>Viridiplantae</taxon>
        <taxon>Streptophyta</taxon>
        <taxon>Embryophyta</taxon>
        <taxon>Tracheophyta</taxon>
        <taxon>Spermatophyta</taxon>
        <taxon>Magnoliopsida</taxon>
        <taxon>eudicotyledons</taxon>
        <taxon>Gunneridae</taxon>
        <taxon>Pentapetalae</taxon>
        <taxon>asterids</taxon>
        <taxon>campanulids</taxon>
        <taxon>Asterales</taxon>
        <taxon>Asteraceae</taxon>
        <taxon>Asteroideae</taxon>
        <taxon>Anthemideae</taxon>
        <taxon>Anthemidinae</taxon>
        <taxon>Tanacetum</taxon>
    </lineage>
</organism>
<accession>A0ABQ5ERG5</accession>
<comment type="caution">
    <text evidence="1">The sequence shown here is derived from an EMBL/GenBank/DDBJ whole genome shotgun (WGS) entry which is preliminary data.</text>
</comment>